<dbReference type="HOGENOM" id="CLU_126437_0_0_5"/>
<feature type="chain" id="PRO_5003919902" description="Lipoprotein SmpA/OmlA domain-containing protein" evidence="1">
    <location>
        <begin position="18"/>
        <end position="153"/>
    </location>
</feature>
<dbReference type="OrthoDB" id="8239294at2"/>
<proteinExistence type="predicted"/>
<comment type="caution">
    <text evidence="2">The sequence shown here is derived from an EMBL/GenBank/DDBJ whole genome shotgun (WGS) entry which is preliminary data.</text>
</comment>
<reference evidence="2 3" key="1">
    <citation type="submission" date="2012-04" db="EMBL/GenBank/DDBJ databases">
        <title>The Genome Sequence of Afipia clevelandensis ATCC 49720.</title>
        <authorList>
            <consortium name="The Broad Institute Genome Sequencing Platform"/>
            <person name="Earl A."/>
            <person name="Ward D."/>
            <person name="Feldgarden M."/>
            <person name="Gevers D."/>
            <person name="Huys G."/>
            <person name="Walker B."/>
            <person name="Young S.K."/>
            <person name="Zeng Q."/>
            <person name="Gargeya S."/>
            <person name="Fitzgerald M."/>
            <person name="Haas B."/>
            <person name="Abouelleil A."/>
            <person name="Alvarado L."/>
            <person name="Arachchi H.M."/>
            <person name="Berlin A."/>
            <person name="Chapman S.B."/>
            <person name="Goldberg J."/>
            <person name="Griggs A."/>
            <person name="Gujja S."/>
            <person name="Hansen M."/>
            <person name="Howarth C."/>
            <person name="Imamovic A."/>
            <person name="Larimer J."/>
            <person name="McCowen C."/>
            <person name="Montmayeur A."/>
            <person name="Murphy C."/>
            <person name="Neiman D."/>
            <person name="Pearson M."/>
            <person name="Priest M."/>
            <person name="Roberts A."/>
            <person name="Saif S."/>
            <person name="Shea T."/>
            <person name="Sisk P."/>
            <person name="Sykes S."/>
            <person name="Wortman J."/>
            <person name="Nusbaum C."/>
            <person name="Birren B."/>
        </authorList>
    </citation>
    <scope>NUCLEOTIDE SEQUENCE [LARGE SCALE GENOMIC DNA]</scope>
    <source>
        <strain evidence="2 3">ATCC 49720</strain>
    </source>
</reference>
<dbReference type="RefSeq" id="WP_002712054.1">
    <property type="nucleotide sequence ID" value="NZ_KB375281.1"/>
</dbReference>
<evidence type="ECO:0000313" key="2">
    <source>
        <dbReference type="EMBL" id="EKS38719.1"/>
    </source>
</evidence>
<organism evidence="2 3">
    <name type="scientific">Afipia clevelandensis ATCC 49720</name>
    <dbReference type="NCBI Taxonomy" id="883079"/>
    <lineage>
        <taxon>Bacteria</taxon>
        <taxon>Pseudomonadati</taxon>
        <taxon>Pseudomonadota</taxon>
        <taxon>Alphaproteobacteria</taxon>
        <taxon>Hyphomicrobiales</taxon>
        <taxon>Nitrobacteraceae</taxon>
        <taxon>Afipia</taxon>
    </lineage>
</organism>
<protein>
    <recommendedName>
        <fullName evidence="4">Lipoprotein SmpA/OmlA domain-containing protein</fullName>
    </recommendedName>
</protein>
<dbReference type="AlphaFoldDB" id="K8PDB6"/>
<feature type="signal peptide" evidence="1">
    <location>
        <begin position="1"/>
        <end position="17"/>
    </location>
</feature>
<dbReference type="Proteomes" id="UP000001095">
    <property type="component" value="Unassembled WGS sequence"/>
</dbReference>
<keyword evidence="3" id="KW-1185">Reference proteome</keyword>
<evidence type="ECO:0000313" key="3">
    <source>
        <dbReference type="Proteomes" id="UP000001095"/>
    </source>
</evidence>
<keyword evidence="1" id="KW-0732">Signal</keyword>
<name>K8PDB6_9BRAD</name>
<sequence length="153" mass="15787">MKLFKGAWLVSGAIALAGCAVQRAVVAQGAQEKMVGLRREQVLACMGPPSTKAAEGATEVWSYGSGNDRTTTIGTGFAQTNGSISGERRGNQFSATGAATTTSLATINSSRRFCTVNVVMTDGRVSKLNYAGPTGGILTGSEQCAFAVQNCIQ</sequence>
<dbReference type="EMBL" id="AGWY01000006">
    <property type="protein sequence ID" value="EKS38719.1"/>
    <property type="molecule type" value="Genomic_DNA"/>
</dbReference>
<evidence type="ECO:0000256" key="1">
    <source>
        <dbReference type="SAM" id="SignalP"/>
    </source>
</evidence>
<gene>
    <name evidence="2" type="ORF">HMPREF9696_01188</name>
</gene>
<accession>K8PDB6</accession>
<dbReference type="PROSITE" id="PS51257">
    <property type="entry name" value="PROKAR_LIPOPROTEIN"/>
    <property type="match status" value="1"/>
</dbReference>
<evidence type="ECO:0008006" key="4">
    <source>
        <dbReference type="Google" id="ProtNLM"/>
    </source>
</evidence>